<gene>
    <name evidence="2" type="ORF">METZ01_LOCUS370676</name>
</gene>
<proteinExistence type="predicted"/>
<dbReference type="EMBL" id="UINC01134337">
    <property type="protein sequence ID" value="SVD17822.1"/>
    <property type="molecule type" value="Genomic_DNA"/>
</dbReference>
<protein>
    <submittedName>
        <fullName evidence="2">Uncharacterized protein</fullName>
    </submittedName>
</protein>
<evidence type="ECO:0000313" key="2">
    <source>
        <dbReference type="EMBL" id="SVD17822.1"/>
    </source>
</evidence>
<sequence>MHTKYKIFLLTTFVLFSTCLQAVILNKEEAAKADLATLEDEIELFKSINMGITLSIAHCEGNDSCKLPMEEREVQQLVKTLEYRIDSLAARQSEIDDIIGFNKVLSAYISLRDSYSSYIERIQSIVMQYRNKNDPSQFGEEPDFPVEAAIDEELLDYLNELTLFEDDELKDDEDLGDDKDFPQEE</sequence>
<accession>A0A382T7N0</accession>
<dbReference type="AlphaFoldDB" id="A0A382T7N0"/>
<name>A0A382T7N0_9ZZZZ</name>
<organism evidence="2">
    <name type="scientific">marine metagenome</name>
    <dbReference type="NCBI Taxonomy" id="408172"/>
    <lineage>
        <taxon>unclassified sequences</taxon>
        <taxon>metagenomes</taxon>
        <taxon>ecological metagenomes</taxon>
    </lineage>
</organism>
<reference evidence="2" key="1">
    <citation type="submission" date="2018-05" db="EMBL/GenBank/DDBJ databases">
        <authorList>
            <person name="Lanie J.A."/>
            <person name="Ng W.-L."/>
            <person name="Kazmierczak K.M."/>
            <person name="Andrzejewski T.M."/>
            <person name="Davidsen T.M."/>
            <person name="Wayne K.J."/>
            <person name="Tettelin H."/>
            <person name="Glass J.I."/>
            <person name="Rusch D."/>
            <person name="Podicherti R."/>
            <person name="Tsui H.-C.T."/>
            <person name="Winkler M.E."/>
        </authorList>
    </citation>
    <scope>NUCLEOTIDE SEQUENCE</scope>
</reference>
<feature type="region of interest" description="Disordered" evidence="1">
    <location>
        <begin position="166"/>
        <end position="185"/>
    </location>
</feature>
<evidence type="ECO:0000256" key="1">
    <source>
        <dbReference type="SAM" id="MobiDB-lite"/>
    </source>
</evidence>
<feature type="compositionally biased region" description="Acidic residues" evidence="1">
    <location>
        <begin position="166"/>
        <end position="177"/>
    </location>
</feature>